<name>A0A255NJ84_9FIRM</name>
<evidence type="ECO:0000313" key="3">
    <source>
        <dbReference type="EMBL" id="RDY31379.1"/>
    </source>
</evidence>
<protein>
    <recommendedName>
        <fullName evidence="1">DUF6774 domain-containing protein</fullName>
    </recommendedName>
</protein>
<keyword evidence="4" id="KW-1185">Reference proteome</keyword>
<evidence type="ECO:0000313" key="2">
    <source>
        <dbReference type="EMBL" id="PXV85943.1"/>
    </source>
</evidence>
<feature type="domain" description="DUF6774" evidence="1">
    <location>
        <begin position="23"/>
        <end position="50"/>
    </location>
</feature>
<sequence length="65" mass="7020">MDECELVAFISAIACSISKCYTTDELSLFSSMFSQLGDSLGTIAARRDLCETGSSTDNNNNIDNE</sequence>
<proteinExistence type="predicted"/>
<dbReference type="EMBL" id="NOKA02000016">
    <property type="protein sequence ID" value="RDY31379.1"/>
    <property type="molecule type" value="Genomic_DNA"/>
</dbReference>
<dbReference type="InterPro" id="IPR046665">
    <property type="entry name" value="DUF6774"/>
</dbReference>
<dbReference type="RefSeq" id="WP_094378272.1">
    <property type="nucleotide sequence ID" value="NZ_NOKA02000016.1"/>
</dbReference>
<evidence type="ECO:0000259" key="1">
    <source>
        <dbReference type="Pfam" id="PF20564"/>
    </source>
</evidence>
<evidence type="ECO:0000313" key="5">
    <source>
        <dbReference type="Proteomes" id="UP000247523"/>
    </source>
</evidence>
<evidence type="ECO:0000313" key="4">
    <source>
        <dbReference type="Proteomes" id="UP000216411"/>
    </source>
</evidence>
<dbReference type="Pfam" id="PF20564">
    <property type="entry name" value="DUF6774"/>
    <property type="match status" value="1"/>
</dbReference>
<dbReference type="AlphaFoldDB" id="A0A255NJ84"/>
<dbReference type="Proteomes" id="UP000216411">
    <property type="component" value="Unassembled WGS sequence"/>
</dbReference>
<dbReference type="Proteomes" id="UP000247523">
    <property type="component" value="Unassembled WGS sequence"/>
</dbReference>
<dbReference type="OrthoDB" id="1734535at2"/>
<organism evidence="3 4">
    <name type="scientific">Lachnotalea glycerini</name>
    <dbReference type="NCBI Taxonomy" id="1763509"/>
    <lineage>
        <taxon>Bacteria</taxon>
        <taxon>Bacillati</taxon>
        <taxon>Bacillota</taxon>
        <taxon>Clostridia</taxon>
        <taxon>Lachnospirales</taxon>
        <taxon>Lachnospiraceae</taxon>
        <taxon>Lachnotalea</taxon>
    </lineage>
</organism>
<reference evidence="3" key="3">
    <citation type="submission" date="2018-07" db="EMBL/GenBank/DDBJ databases">
        <authorList>
            <person name="Quirk P.G."/>
            <person name="Krulwich T.A."/>
        </authorList>
    </citation>
    <scope>NUCLEOTIDE SEQUENCE</scope>
    <source>
        <strain evidence="3">CCRI-19302</strain>
    </source>
</reference>
<reference evidence="3 4" key="1">
    <citation type="journal article" date="2017" name="Genome Announc.">
        <title>Draft Genome Sequence of a Sporulating and Motile Strain of Lachnotalea glycerini Isolated from Water in Quebec City, Canada.</title>
        <authorList>
            <person name="Maheux A.F."/>
            <person name="Boudreau D.K."/>
            <person name="Berube E."/>
            <person name="Boissinot M."/>
            <person name="Raymond F."/>
            <person name="Brodeur S."/>
            <person name="Corbeil J."/>
            <person name="Isabel S."/>
            <person name="Omar R.F."/>
            <person name="Bergeron M.G."/>
        </authorList>
    </citation>
    <scope>NUCLEOTIDE SEQUENCE [LARGE SCALE GENOMIC DNA]</scope>
    <source>
        <strain evidence="3 4">CCRI-19302</strain>
    </source>
</reference>
<reference evidence="2 5" key="2">
    <citation type="submission" date="2018-05" db="EMBL/GenBank/DDBJ databases">
        <title>Genomic Encyclopedia of Type Strains, Phase IV (KMG-IV): sequencing the most valuable type-strain genomes for metagenomic binning, comparative biology and taxonomic classification.</title>
        <authorList>
            <person name="Goeker M."/>
        </authorList>
    </citation>
    <scope>NUCLEOTIDE SEQUENCE [LARGE SCALE GENOMIC DNA]</scope>
    <source>
        <strain evidence="2 5">DSM 28816</strain>
    </source>
</reference>
<comment type="caution">
    <text evidence="3">The sequence shown here is derived from an EMBL/GenBank/DDBJ whole genome shotgun (WGS) entry which is preliminary data.</text>
</comment>
<dbReference type="EMBL" id="QICS01000014">
    <property type="protein sequence ID" value="PXV85943.1"/>
    <property type="molecule type" value="Genomic_DNA"/>
</dbReference>
<gene>
    <name evidence="2" type="ORF">C8E03_11420</name>
    <name evidence="3" type="ORF">CG710_009670</name>
</gene>
<accession>A0A255NJ84</accession>